<proteinExistence type="predicted"/>
<dbReference type="Proteomes" id="UP000242913">
    <property type="component" value="Unassembled WGS sequence"/>
</dbReference>
<dbReference type="AlphaFoldDB" id="A0A238BM91"/>
<evidence type="ECO:0000313" key="3">
    <source>
        <dbReference type="Proteomes" id="UP000242913"/>
    </source>
</evidence>
<evidence type="ECO:0008006" key="4">
    <source>
        <dbReference type="Google" id="ProtNLM"/>
    </source>
</evidence>
<gene>
    <name evidence="2" type="ORF">X798_07245</name>
</gene>
<name>A0A238BM91_9BILA</name>
<evidence type="ECO:0000256" key="1">
    <source>
        <dbReference type="SAM" id="Coils"/>
    </source>
</evidence>
<reference evidence="2 3" key="1">
    <citation type="submission" date="2015-12" db="EMBL/GenBank/DDBJ databases">
        <title>Draft genome of the nematode, Onchocerca flexuosa.</title>
        <authorList>
            <person name="Mitreva M."/>
        </authorList>
    </citation>
    <scope>NUCLEOTIDE SEQUENCE [LARGE SCALE GENOMIC DNA]</scope>
    <source>
        <strain evidence="2">Red Deer</strain>
    </source>
</reference>
<organism evidence="2 3">
    <name type="scientific">Onchocerca flexuosa</name>
    <dbReference type="NCBI Taxonomy" id="387005"/>
    <lineage>
        <taxon>Eukaryota</taxon>
        <taxon>Metazoa</taxon>
        <taxon>Ecdysozoa</taxon>
        <taxon>Nematoda</taxon>
        <taxon>Chromadorea</taxon>
        <taxon>Rhabditida</taxon>
        <taxon>Spirurina</taxon>
        <taxon>Spiruromorpha</taxon>
        <taxon>Filarioidea</taxon>
        <taxon>Onchocercidae</taxon>
        <taxon>Onchocerca</taxon>
    </lineage>
</organism>
<keyword evidence="1" id="KW-0175">Coiled coil</keyword>
<protein>
    <recommendedName>
        <fullName evidence="4">TACC_C domain-containing protein</fullName>
    </recommendedName>
</protein>
<dbReference type="EMBL" id="KZ270422">
    <property type="protein sequence ID" value="OZC05780.1"/>
    <property type="molecule type" value="Genomic_DNA"/>
</dbReference>
<accession>A0A238BM91</accession>
<feature type="non-terminal residue" evidence="2">
    <location>
        <position position="211"/>
    </location>
</feature>
<feature type="coiled-coil region" evidence="1">
    <location>
        <begin position="24"/>
        <end position="51"/>
    </location>
</feature>
<sequence>MNRLMRDLQAARDKTGFFVDRQNYENMSTQLAQQSQQIETLTDELQALMQDAEFMGQHYGSLYERYKHMEQKYKDRCNENAQLNLVDNFYECLCLLSISNESNLLVLYLKELADCKSILMNHQSVLKKLQESAYQSQSENTQLRQNCSRLTWELDKTHDKIDVFRNAANENEKLYVECTKNSAQSVGKLKKDIEDWNDVLQSEMKKITDCC</sequence>
<keyword evidence="3" id="KW-1185">Reference proteome</keyword>
<dbReference type="OrthoDB" id="3176171at2759"/>
<evidence type="ECO:0000313" key="2">
    <source>
        <dbReference type="EMBL" id="OZC05780.1"/>
    </source>
</evidence>